<dbReference type="Gene3D" id="3.40.1490.10">
    <property type="entry name" value="Bit1"/>
    <property type="match status" value="1"/>
</dbReference>
<evidence type="ECO:0000256" key="1">
    <source>
        <dbReference type="ARBA" id="ARBA00013260"/>
    </source>
</evidence>
<sequence length="129" mass="14968">VCIIPTPYYREEKTAASGTELQFLVQYLMLRKNLSQALFSWQVDTLVAQACHTATAHSCLPRQEPEHVLKVILETPEEMALKELAETLQQNIDHMLWLEQRENITTCIALRPYSKGEVTQYVEKFQLFK</sequence>
<accession>A0A8C4L066</accession>
<reference evidence="4 5" key="1">
    <citation type="journal article" date="2020" name="Nat. Commun.">
        <title>Donkey genomes provide new insights into domestication and selection for coat color.</title>
        <authorList>
            <person name="Wang"/>
            <person name="C."/>
            <person name="Li"/>
            <person name="H."/>
            <person name="Guo"/>
            <person name="Y."/>
            <person name="Huang"/>
            <person name="J."/>
            <person name="Sun"/>
            <person name="Y."/>
            <person name="Min"/>
            <person name="J."/>
            <person name="Wang"/>
            <person name="J."/>
            <person name="Fang"/>
            <person name="X."/>
            <person name="Zhao"/>
            <person name="Z."/>
            <person name="Wang"/>
            <person name="S."/>
            <person name="Zhang"/>
            <person name="Y."/>
            <person name="Liu"/>
            <person name="Q."/>
            <person name="Jiang"/>
            <person name="Q."/>
            <person name="Wang"/>
            <person name="X."/>
            <person name="Guo"/>
            <person name="Y."/>
            <person name="Yang"/>
            <person name="C."/>
            <person name="Wang"/>
            <person name="Y."/>
            <person name="Tian"/>
            <person name="F."/>
            <person name="Zhuang"/>
            <person name="G."/>
            <person name="Fan"/>
            <person name="Y."/>
            <person name="Gao"/>
            <person name="Q."/>
            <person name="Li"/>
            <person name="Y."/>
            <person name="Ju"/>
            <person name="Z."/>
            <person name="Li"/>
            <person name="J."/>
            <person name="Li"/>
            <person name="R."/>
            <person name="Hou"/>
            <person name="M."/>
            <person name="Yang"/>
            <person name="G."/>
            <person name="Liu"/>
            <person name="G."/>
            <person name="Liu"/>
            <person name="W."/>
            <person name="Guo"/>
            <person name="J."/>
            <person name="Pan"/>
            <person name="S."/>
            <person name="Fan"/>
            <person name="G."/>
            <person name="Zhang"/>
            <person name="W."/>
            <person name="Zhang"/>
            <person name="R."/>
            <person name="Yu"/>
            <person name="J."/>
            <person name="Zhang"/>
            <person name="X."/>
            <person name="Yin"/>
            <person name="Q."/>
            <person name="Ji"/>
            <person name="C."/>
            <person name="Jin"/>
            <person name="Y."/>
            <person name="Yue"/>
            <person name="G."/>
            <person name="Liu"/>
            <person name="M."/>
            <person name="Xu"/>
            <person name="J."/>
            <person name="Liu"/>
            <person name="S."/>
            <person name="Jordana"/>
            <person name="J."/>
            <person name="Noce"/>
            <person name="A."/>
            <person name="Amills"/>
            <person name="M."/>
            <person name="Wu"/>
            <person name="D.D."/>
            <person name="Li"/>
            <person name="S."/>
            <person name="Zhou"/>
            <person name="X. and Zhong"/>
            <person name="J."/>
        </authorList>
    </citation>
    <scope>NUCLEOTIDE SEQUENCE [LARGE SCALE GENOMIC DNA]</scope>
</reference>
<reference evidence="4" key="2">
    <citation type="submission" date="2025-08" db="UniProtKB">
        <authorList>
            <consortium name="Ensembl"/>
        </authorList>
    </citation>
    <scope>IDENTIFICATION</scope>
</reference>
<evidence type="ECO:0000313" key="5">
    <source>
        <dbReference type="Proteomes" id="UP000694387"/>
    </source>
</evidence>
<dbReference type="Proteomes" id="UP000694387">
    <property type="component" value="Chromosome 12"/>
</dbReference>
<organism evidence="4 5">
    <name type="scientific">Equus asinus</name>
    <name type="common">Donkey</name>
    <name type="synonym">Equus africanus asinus</name>
    <dbReference type="NCBI Taxonomy" id="9793"/>
    <lineage>
        <taxon>Eukaryota</taxon>
        <taxon>Metazoa</taxon>
        <taxon>Chordata</taxon>
        <taxon>Craniata</taxon>
        <taxon>Vertebrata</taxon>
        <taxon>Euteleostomi</taxon>
        <taxon>Mammalia</taxon>
        <taxon>Eutheria</taxon>
        <taxon>Laurasiatheria</taxon>
        <taxon>Perissodactyla</taxon>
        <taxon>Equidae</taxon>
        <taxon>Equus</taxon>
    </lineage>
</organism>
<reference evidence="4" key="3">
    <citation type="submission" date="2025-09" db="UniProtKB">
        <authorList>
            <consortium name="Ensembl"/>
        </authorList>
    </citation>
    <scope>IDENTIFICATION</scope>
</reference>
<evidence type="ECO:0000256" key="2">
    <source>
        <dbReference type="ARBA" id="ARBA00022801"/>
    </source>
</evidence>
<dbReference type="Ensembl" id="ENSEAST00005001799.2">
    <property type="protein sequence ID" value="ENSEASP00005001606.2"/>
    <property type="gene ID" value="ENSEASG00005001302.2"/>
</dbReference>
<evidence type="ECO:0000313" key="4">
    <source>
        <dbReference type="Ensembl" id="ENSEASP00005001606.2"/>
    </source>
</evidence>
<name>A0A8C4L066_EQUAS</name>
<dbReference type="GO" id="GO:0004045">
    <property type="term" value="F:peptidyl-tRNA hydrolase activity"/>
    <property type="evidence" value="ECO:0007669"/>
    <property type="project" value="UniProtKB-EC"/>
</dbReference>
<evidence type="ECO:0000256" key="3">
    <source>
        <dbReference type="ARBA" id="ARBA00048707"/>
    </source>
</evidence>
<dbReference type="AlphaFoldDB" id="A0A8C4L066"/>
<dbReference type="GeneTree" id="ENSGT00500000044959"/>
<proteinExistence type="predicted"/>
<comment type="catalytic activity">
    <reaction evidence="3">
        <text>an N-acyl-L-alpha-aminoacyl-tRNA + H2O = an N-acyl-L-amino acid + a tRNA + H(+)</text>
        <dbReference type="Rhea" id="RHEA:54448"/>
        <dbReference type="Rhea" id="RHEA-COMP:10123"/>
        <dbReference type="Rhea" id="RHEA-COMP:13883"/>
        <dbReference type="ChEBI" id="CHEBI:15377"/>
        <dbReference type="ChEBI" id="CHEBI:15378"/>
        <dbReference type="ChEBI" id="CHEBI:59874"/>
        <dbReference type="ChEBI" id="CHEBI:78442"/>
        <dbReference type="ChEBI" id="CHEBI:138191"/>
        <dbReference type="EC" id="3.1.1.29"/>
    </reaction>
</comment>
<dbReference type="PANTHER" id="PTHR46194">
    <property type="entry name" value="PEPTIDYL-TRNA HYDROLASE PTRHD1-RELATED"/>
    <property type="match status" value="1"/>
</dbReference>
<dbReference type="PANTHER" id="PTHR46194:SF1">
    <property type="entry name" value="PEPTIDYL-TRNA HYDROLASE PTRHD1-RELATED"/>
    <property type="match status" value="1"/>
</dbReference>
<dbReference type="EC" id="3.1.1.29" evidence="1"/>
<keyword evidence="2" id="KW-0378">Hydrolase</keyword>
<dbReference type="Pfam" id="PF01981">
    <property type="entry name" value="PTH2"/>
    <property type="match status" value="1"/>
</dbReference>
<dbReference type="InterPro" id="IPR023476">
    <property type="entry name" value="Pep_tRNA_hydro_II_dom_sf"/>
</dbReference>
<protein>
    <recommendedName>
        <fullName evidence="1">peptidyl-tRNA hydrolase</fullName>
        <ecNumber evidence="1">3.1.1.29</ecNumber>
    </recommendedName>
</protein>
<dbReference type="SUPFAM" id="SSF102462">
    <property type="entry name" value="Peptidyl-tRNA hydrolase II"/>
    <property type="match status" value="1"/>
</dbReference>
<keyword evidence="5" id="KW-1185">Reference proteome</keyword>
<dbReference type="InterPro" id="IPR042237">
    <property type="entry name" value="PTRHD1"/>
</dbReference>
<dbReference type="InterPro" id="IPR002833">
    <property type="entry name" value="PTH2"/>
</dbReference>